<dbReference type="EMBL" id="HBUE01338493">
    <property type="protein sequence ID" value="CAG6597410.1"/>
    <property type="molecule type" value="Transcribed_RNA"/>
</dbReference>
<feature type="region of interest" description="Disordered" evidence="1">
    <location>
        <begin position="120"/>
        <end position="222"/>
    </location>
</feature>
<accession>A0A8D8KR78</accession>
<name>A0A8D8KR78_CULPI</name>
<feature type="region of interest" description="Disordered" evidence="1">
    <location>
        <begin position="1"/>
        <end position="101"/>
    </location>
</feature>
<feature type="compositionally biased region" description="Basic residues" evidence="1">
    <location>
        <begin position="199"/>
        <end position="210"/>
    </location>
</feature>
<sequence length="222" mass="24925">MCQTRSTEVPPLRMSNPARPLHPGQDWPHGHPRGENRFHRSHCVQRRPGRPSRTHQPHRQRSSPVHAQLDNNHPCATLRRGPRASLEQRNSRLGNQQQLRDRGHFRFRVHAVQIACHGVPRQHPAQAGPDPGTGLPPCAHGWNQHAHLEQGPQSRGVPAGQYGQPRLRRQRDAGGAARGQSCHRSDAPDCARRADLRGLHHQPRRRRHPHGPAPLPPLGVPN</sequence>
<dbReference type="EMBL" id="HBUE01231697">
    <property type="protein sequence ID" value="CAG6545280.1"/>
    <property type="molecule type" value="Transcribed_RNA"/>
</dbReference>
<proteinExistence type="predicted"/>
<organism evidence="2">
    <name type="scientific">Culex pipiens</name>
    <name type="common">House mosquito</name>
    <dbReference type="NCBI Taxonomy" id="7175"/>
    <lineage>
        <taxon>Eukaryota</taxon>
        <taxon>Metazoa</taxon>
        <taxon>Ecdysozoa</taxon>
        <taxon>Arthropoda</taxon>
        <taxon>Hexapoda</taxon>
        <taxon>Insecta</taxon>
        <taxon>Pterygota</taxon>
        <taxon>Neoptera</taxon>
        <taxon>Endopterygota</taxon>
        <taxon>Diptera</taxon>
        <taxon>Nematocera</taxon>
        <taxon>Culicoidea</taxon>
        <taxon>Culicidae</taxon>
        <taxon>Culicinae</taxon>
        <taxon>Culicini</taxon>
        <taxon>Culex</taxon>
        <taxon>Culex</taxon>
    </lineage>
</organism>
<feature type="compositionally biased region" description="Basic and acidic residues" evidence="1">
    <location>
        <begin position="28"/>
        <end position="38"/>
    </location>
</feature>
<reference evidence="2" key="1">
    <citation type="submission" date="2021-05" db="EMBL/GenBank/DDBJ databases">
        <authorList>
            <person name="Alioto T."/>
            <person name="Alioto T."/>
            <person name="Gomez Garrido J."/>
        </authorList>
    </citation>
    <scope>NUCLEOTIDE SEQUENCE</scope>
</reference>
<feature type="compositionally biased region" description="Pro residues" evidence="1">
    <location>
        <begin position="211"/>
        <end position="222"/>
    </location>
</feature>
<feature type="compositionally biased region" description="Basic and acidic residues" evidence="1">
    <location>
        <begin position="183"/>
        <end position="198"/>
    </location>
</feature>
<dbReference type="AlphaFoldDB" id="A0A8D8KR78"/>
<feature type="compositionally biased region" description="Polar residues" evidence="1">
    <location>
        <begin position="87"/>
        <end position="98"/>
    </location>
</feature>
<feature type="compositionally biased region" description="Basic residues" evidence="1">
    <location>
        <begin position="39"/>
        <end position="61"/>
    </location>
</feature>
<dbReference type="EMBL" id="HBUE01231691">
    <property type="protein sequence ID" value="CAG6545271.1"/>
    <property type="molecule type" value="Transcribed_RNA"/>
</dbReference>
<evidence type="ECO:0000313" key="2">
    <source>
        <dbReference type="EMBL" id="CAG6597410.1"/>
    </source>
</evidence>
<dbReference type="EMBL" id="HBUE01338499">
    <property type="protein sequence ID" value="CAG6597419.1"/>
    <property type="molecule type" value="Transcribed_RNA"/>
</dbReference>
<feature type="compositionally biased region" description="Polar residues" evidence="1">
    <location>
        <begin position="62"/>
        <end position="71"/>
    </location>
</feature>
<evidence type="ECO:0000256" key="1">
    <source>
        <dbReference type="SAM" id="MobiDB-lite"/>
    </source>
</evidence>
<protein>
    <submittedName>
        <fullName evidence="2">(northern house mosquito) hypothetical protein</fullName>
    </submittedName>
</protein>